<feature type="transmembrane region" description="Helical" evidence="1">
    <location>
        <begin position="7"/>
        <end position="31"/>
    </location>
</feature>
<feature type="transmembrane region" description="Helical" evidence="1">
    <location>
        <begin position="43"/>
        <end position="62"/>
    </location>
</feature>
<gene>
    <name evidence="2" type="ORF">EBF16_18070</name>
</gene>
<evidence type="ECO:0000313" key="2">
    <source>
        <dbReference type="EMBL" id="AYO78633.1"/>
    </source>
</evidence>
<keyword evidence="1" id="KW-0812">Transmembrane</keyword>
<dbReference type="EMBL" id="CP033230">
    <property type="protein sequence ID" value="AYO78633.1"/>
    <property type="molecule type" value="Genomic_DNA"/>
</dbReference>
<evidence type="ECO:0000256" key="1">
    <source>
        <dbReference type="SAM" id="Phobius"/>
    </source>
</evidence>
<protein>
    <submittedName>
        <fullName evidence="2">Uncharacterized protein</fullName>
    </submittedName>
</protein>
<keyword evidence="1" id="KW-0472">Membrane</keyword>
<evidence type="ECO:0000313" key="3">
    <source>
        <dbReference type="Proteomes" id="UP000280708"/>
    </source>
</evidence>
<keyword evidence="1" id="KW-1133">Transmembrane helix</keyword>
<organism evidence="2 3">
    <name type="scientific">Sphingobium yanoikuyae</name>
    <name type="common">Sphingomonas yanoikuyae</name>
    <dbReference type="NCBI Taxonomy" id="13690"/>
    <lineage>
        <taxon>Bacteria</taxon>
        <taxon>Pseudomonadati</taxon>
        <taxon>Pseudomonadota</taxon>
        <taxon>Alphaproteobacteria</taxon>
        <taxon>Sphingomonadales</taxon>
        <taxon>Sphingomonadaceae</taxon>
        <taxon>Sphingobium</taxon>
    </lineage>
</organism>
<name>A0A3G2UUC0_SPHYA</name>
<accession>A0A3G2UUC0</accession>
<reference evidence="2 3" key="1">
    <citation type="submission" date="2018-10" db="EMBL/GenBank/DDBJ databases">
        <title>Characterization and genome analysis of a novel bacterium Sphingobium yanoikuyae SJTF8 capable of degrading PAHs.</title>
        <authorList>
            <person name="Yin C."/>
            <person name="Xiong W."/>
            <person name="Liang R."/>
        </authorList>
    </citation>
    <scope>NUCLEOTIDE SEQUENCE [LARGE SCALE GENOMIC DNA]</scope>
    <source>
        <strain evidence="2 3">SJTF8</strain>
    </source>
</reference>
<dbReference type="AlphaFoldDB" id="A0A3G2UUC0"/>
<proteinExistence type="predicted"/>
<dbReference type="Proteomes" id="UP000280708">
    <property type="component" value="Chromosome"/>
</dbReference>
<sequence length="74" mass="8138">MTVRRAALVVIPVWFGLMLFVLFGFVALGLPTEIGWPAITKRLAMGGAIAYFGATLAVLRFSDSLARIKTLKRR</sequence>